<dbReference type="Pfam" id="PF00370">
    <property type="entry name" value="FGGY_N"/>
    <property type="match status" value="1"/>
</dbReference>
<dbReference type="Proteomes" id="UP000237682">
    <property type="component" value="Unassembled WGS sequence"/>
</dbReference>
<reference evidence="7 8" key="1">
    <citation type="submission" date="2018-02" db="EMBL/GenBank/DDBJ databases">
        <title>Whole genome sequencing of endophytic bacterium.</title>
        <authorList>
            <person name="Eedara R."/>
            <person name="Podile A.R."/>
        </authorList>
    </citation>
    <scope>NUCLEOTIDE SEQUENCE [LARGE SCALE GENOMIC DNA]</scope>
    <source>
        <strain evidence="7 8">RP1T</strain>
    </source>
</reference>
<dbReference type="AlphaFoldDB" id="A0A2S9Q5Y5"/>
<gene>
    <name evidence="7" type="ORF">C5L14_24690</name>
</gene>
<dbReference type="PANTHER" id="PTHR43095:SF3">
    <property type="entry name" value="L-XYLULOSE_3-KETO-L-GULONATE KINASE"/>
    <property type="match status" value="1"/>
</dbReference>
<accession>A0A2S9Q5Y5</accession>
<dbReference type="GO" id="GO:0016773">
    <property type="term" value="F:phosphotransferase activity, alcohol group as acceptor"/>
    <property type="evidence" value="ECO:0007669"/>
    <property type="project" value="InterPro"/>
</dbReference>
<evidence type="ECO:0000256" key="2">
    <source>
        <dbReference type="ARBA" id="ARBA00022679"/>
    </source>
</evidence>
<dbReference type="GO" id="GO:0016301">
    <property type="term" value="F:kinase activity"/>
    <property type="evidence" value="ECO:0007669"/>
    <property type="project" value="UniProtKB-KW"/>
</dbReference>
<dbReference type="InterPro" id="IPR043129">
    <property type="entry name" value="ATPase_NBD"/>
</dbReference>
<dbReference type="RefSeq" id="WP_105864737.1">
    <property type="nucleotide sequence ID" value="NZ_PUEJ01000011.1"/>
</dbReference>
<comment type="caution">
    <text evidence="7">The sequence shown here is derived from an EMBL/GenBank/DDBJ whole genome shotgun (WGS) entry which is preliminary data.</text>
</comment>
<name>A0A2S9Q5Y5_9HYPH</name>
<dbReference type="PIRSF" id="PIRSF000538">
    <property type="entry name" value="GlpK"/>
    <property type="match status" value="1"/>
</dbReference>
<comment type="similarity">
    <text evidence="1 4">Belongs to the FGGY kinase family.</text>
</comment>
<evidence type="ECO:0000256" key="3">
    <source>
        <dbReference type="ARBA" id="ARBA00022777"/>
    </source>
</evidence>
<dbReference type="InterPro" id="IPR018483">
    <property type="entry name" value="Carb_kinase_FGGY_CS"/>
</dbReference>
<dbReference type="InterPro" id="IPR018485">
    <property type="entry name" value="FGGY_C"/>
</dbReference>
<dbReference type="PROSITE" id="PS00445">
    <property type="entry name" value="FGGY_KINASES_2"/>
    <property type="match status" value="1"/>
</dbReference>
<feature type="domain" description="Carbohydrate kinase FGGY C-terminal" evidence="6">
    <location>
        <begin position="258"/>
        <end position="443"/>
    </location>
</feature>
<protein>
    <submittedName>
        <fullName evidence="7">Carbohydrate kinase</fullName>
    </submittedName>
</protein>
<dbReference type="GO" id="GO:0005975">
    <property type="term" value="P:carbohydrate metabolic process"/>
    <property type="evidence" value="ECO:0007669"/>
    <property type="project" value="InterPro"/>
</dbReference>
<sequence length="498" mass="52847">MSRYLLGIDAGNTVVKAVLFDLDGRVLARAALDGQSRQPQPGYVERDIAELWANAAAVIRRCLDGAGVEGRHVIGIGTAGHGNGLYMLDRHDQPLIGIQSIDNRAAELAAGLRASPVADALYPLCLQRPWPAQTATLLLWLKQNRPDLYAQAGTAFLCKDAMTLLLTGRRVSDFSDMSGAGLLRLPERRYDEALLAAYGLGDAAELLPELVESEASAGGVTASAAAATGLTEGTPVAAGFFDIIASMIGSGVNTPGEAAIVAGTWSINQVVREMPLADDTVFHASTWRPDRYVAVESSATSAVNLEWFVREFGGGHGAAGFEACNALVASVAPHPELPLFLPFLFGASTHPDARGAFIGLAGWHGKAEMLRALYEGVVFEHRRHIERLRRAGAEITRASLSGGGSRSPVWCQMFADILDLPVTVAECQETGALGAAIAAGVAAAAFATLDDGIAAMVRQAAQYQPSTPDRALLEARYRLYCGLAEAMPDHWKRYREGA</sequence>
<dbReference type="Gene3D" id="3.30.420.40">
    <property type="match status" value="2"/>
</dbReference>
<dbReference type="InterPro" id="IPR000577">
    <property type="entry name" value="Carb_kinase_FGGY"/>
</dbReference>
<proteinExistence type="inferred from homology"/>
<dbReference type="EMBL" id="PUEJ01000011">
    <property type="protein sequence ID" value="PRH84747.1"/>
    <property type="molecule type" value="Genomic_DNA"/>
</dbReference>
<dbReference type="InterPro" id="IPR018484">
    <property type="entry name" value="FGGY_N"/>
</dbReference>
<dbReference type="CDD" id="cd07802">
    <property type="entry name" value="ASKHA_NBD_FGGY_EcLyxK-like"/>
    <property type="match status" value="1"/>
</dbReference>
<dbReference type="SUPFAM" id="SSF53067">
    <property type="entry name" value="Actin-like ATPase domain"/>
    <property type="match status" value="2"/>
</dbReference>
<evidence type="ECO:0000259" key="6">
    <source>
        <dbReference type="Pfam" id="PF02782"/>
    </source>
</evidence>
<evidence type="ECO:0000256" key="1">
    <source>
        <dbReference type="ARBA" id="ARBA00009156"/>
    </source>
</evidence>
<feature type="domain" description="Carbohydrate kinase FGGY N-terminal" evidence="5">
    <location>
        <begin position="4"/>
        <end position="249"/>
    </location>
</feature>
<organism evidence="7 8">
    <name type="scientific">Labrys okinawensis</name>
    <dbReference type="NCBI Taxonomy" id="346911"/>
    <lineage>
        <taxon>Bacteria</taxon>
        <taxon>Pseudomonadati</taxon>
        <taxon>Pseudomonadota</taxon>
        <taxon>Alphaproteobacteria</taxon>
        <taxon>Hyphomicrobiales</taxon>
        <taxon>Xanthobacteraceae</taxon>
        <taxon>Labrys</taxon>
    </lineage>
</organism>
<evidence type="ECO:0000256" key="4">
    <source>
        <dbReference type="RuleBase" id="RU003733"/>
    </source>
</evidence>
<dbReference type="Pfam" id="PF02782">
    <property type="entry name" value="FGGY_C"/>
    <property type="match status" value="1"/>
</dbReference>
<dbReference type="OrthoDB" id="9805576at2"/>
<evidence type="ECO:0000313" key="8">
    <source>
        <dbReference type="Proteomes" id="UP000237682"/>
    </source>
</evidence>
<dbReference type="InterPro" id="IPR050406">
    <property type="entry name" value="FGGY_Carb_Kinase"/>
</dbReference>
<evidence type="ECO:0000313" key="7">
    <source>
        <dbReference type="EMBL" id="PRH84747.1"/>
    </source>
</evidence>
<keyword evidence="8" id="KW-1185">Reference proteome</keyword>
<evidence type="ECO:0000259" key="5">
    <source>
        <dbReference type="Pfam" id="PF00370"/>
    </source>
</evidence>
<dbReference type="PANTHER" id="PTHR43095">
    <property type="entry name" value="SUGAR KINASE"/>
    <property type="match status" value="1"/>
</dbReference>
<keyword evidence="3 4" id="KW-0418">Kinase</keyword>
<keyword evidence="2 4" id="KW-0808">Transferase</keyword>